<keyword evidence="7" id="KW-0234">DNA repair</keyword>
<dbReference type="NCBIfam" id="TIGR00589">
    <property type="entry name" value="ogt"/>
    <property type="match status" value="1"/>
</dbReference>
<comment type="similarity">
    <text evidence="2">Belongs to the MGMT family.</text>
</comment>
<dbReference type="PROSITE" id="PS00374">
    <property type="entry name" value="MGMT"/>
    <property type="match status" value="1"/>
</dbReference>
<organism evidence="10 11">
    <name type="scientific">Caballeronia temeraria</name>
    <dbReference type="NCBI Taxonomy" id="1777137"/>
    <lineage>
        <taxon>Bacteria</taxon>
        <taxon>Pseudomonadati</taxon>
        <taxon>Pseudomonadota</taxon>
        <taxon>Betaproteobacteria</taxon>
        <taxon>Burkholderiales</taxon>
        <taxon>Burkholderiaceae</taxon>
        <taxon>Caballeronia</taxon>
    </lineage>
</organism>
<dbReference type="STRING" id="1777137.AWB76_05076"/>
<dbReference type="Gene3D" id="1.10.10.10">
    <property type="entry name" value="Winged helix-like DNA-binding domain superfamily/Winged helix DNA-binding domain"/>
    <property type="match status" value="1"/>
</dbReference>
<dbReference type="Pfam" id="PF01035">
    <property type="entry name" value="DNA_binding_1"/>
    <property type="match status" value="1"/>
</dbReference>
<dbReference type="OrthoDB" id="9802228at2"/>
<gene>
    <name evidence="10" type="ORF">AWB76_05076</name>
</gene>
<keyword evidence="11" id="KW-1185">Reference proteome</keyword>
<dbReference type="EC" id="2.1.1.63" evidence="3"/>
<keyword evidence="6" id="KW-0227">DNA damage</keyword>
<dbReference type="InterPro" id="IPR036631">
    <property type="entry name" value="MGMT_N_sf"/>
</dbReference>
<evidence type="ECO:0000256" key="1">
    <source>
        <dbReference type="ARBA" id="ARBA00001286"/>
    </source>
</evidence>
<dbReference type="InterPro" id="IPR014048">
    <property type="entry name" value="MethylDNA_cys_MeTrfase_DNA-bd"/>
</dbReference>
<evidence type="ECO:0000256" key="6">
    <source>
        <dbReference type="ARBA" id="ARBA00022763"/>
    </source>
</evidence>
<evidence type="ECO:0000256" key="4">
    <source>
        <dbReference type="ARBA" id="ARBA00022603"/>
    </source>
</evidence>
<keyword evidence="5" id="KW-0808">Transferase</keyword>
<dbReference type="AlphaFoldDB" id="A0A158C3S5"/>
<keyword evidence="4" id="KW-0489">Methyltransferase</keyword>
<evidence type="ECO:0000256" key="3">
    <source>
        <dbReference type="ARBA" id="ARBA00011918"/>
    </source>
</evidence>
<dbReference type="Proteomes" id="UP000054624">
    <property type="component" value="Unassembled WGS sequence"/>
</dbReference>
<evidence type="ECO:0000256" key="5">
    <source>
        <dbReference type="ARBA" id="ARBA00022679"/>
    </source>
</evidence>
<dbReference type="InterPro" id="IPR036388">
    <property type="entry name" value="WH-like_DNA-bd_sf"/>
</dbReference>
<dbReference type="CDD" id="cd06445">
    <property type="entry name" value="ATase"/>
    <property type="match status" value="1"/>
</dbReference>
<dbReference type="InterPro" id="IPR036217">
    <property type="entry name" value="MethylDNA_cys_MeTrfase_DNAb"/>
</dbReference>
<evidence type="ECO:0000256" key="2">
    <source>
        <dbReference type="ARBA" id="ARBA00008711"/>
    </source>
</evidence>
<dbReference type="SUPFAM" id="SSF53155">
    <property type="entry name" value="Methylated DNA-protein cysteine methyltransferase domain"/>
    <property type="match status" value="1"/>
</dbReference>
<comment type="catalytic activity">
    <reaction evidence="8">
        <text>a 6-O-methyl-2'-deoxyguanosine in DNA + L-cysteinyl-[protein] = S-methyl-L-cysteinyl-[protein] + a 2'-deoxyguanosine in DNA</text>
        <dbReference type="Rhea" id="RHEA:24000"/>
        <dbReference type="Rhea" id="RHEA-COMP:10131"/>
        <dbReference type="Rhea" id="RHEA-COMP:10132"/>
        <dbReference type="Rhea" id="RHEA-COMP:11367"/>
        <dbReference type="Rhea" id="RHEA-COMP:11368"/>
        <dbReference type="ChEBI" id="CHEBI:29950"/>
        <dbReference type="ChEBI" id="CHEBI:82612"/>
        <dbReference type="ChEBI" id="CHEBI:85445"/>
        <dbReference type="ChEBI" id="CHEBI:85448"/>
        <dbReference type="EC" id="2.1.1.63"/>
    </reaction>
</comment>
<accession>A0A158C3S5</accession>
<dbReference type="EMBL" id="FCOI02000019">
    <property type="protein sequence ID" value="SAK76978.1"/>
    <property type="molecule type" value="Genomic_DNA"/>
</dbReference>
<name>A0A158C3S5_9BURK</name>
<dbReference type="GO" id="GO:0003908">
    <property type="term" value="F:methylated-DNA-[protein]-cysteine S-methyltransferase activity"/>
    <property type="evidence" value="ECO:0007669"/>
    <property type="project" value="UniProtKB-EC"/>
</dbReference>
<protein>
    <recommendedName>
        <fullName evidence="3">methylated-DNA--[protein]-cysteine S-methyltransferase</fullName>
        <ecNumber evidence="3">2.1.1.63</ecNumber>
    </recommendedName>
</protein>
<evidence type="ECO:0000313" key="10">
    <source>
        <dbReference type="EMBL" id="SAK76978.1"/>
    </source>
</evidence>
<dbReference type="SUPFAM" id="SSF46767">
    <property type="entry name" value="Methylated DNA-protein cysteine methyltransferase, C-terminal domain"/>
    <property type="match status" value="1"/>
</dbReference>
<dbReference type="PANTHER" id="PTHR10815:SF13">
    <property type="entry name" value="METHYLATED-DNA--PROTEIN-CYSTEINE METHYLTRANSFERASE"/>
    <property type="match status" value="1"/>
</dbReference>
<comment type="catalytic activity">
    <reaction evidence="1">
        <text>a 4-O-methyl-thymidine in DNA + L-cysteinyl-[protein] = a thymidine in DNA + S-methyl-L-cysteinyl-[protein]</text>
        <dbReference type="Rhea" id="RHEA:53428"/>
        <dbReference type="Rhea" id="RHEA-COMP:10131"/>
        <dbReference type="Rhea" id="RHEA-COMP:10132"/>
        <dbReference type="Rhea" id="RHEA-COMP:13555"/>
        <dbReference type="Rhea" id="RHEA-COMP:13556"/>
        <dbReference type="ChEBI" id="CHEBI:29950"/>
        <dbReference type="ChEBI" id="CHEBI:82612"/>
        <dbReference type="ChEBI" id="CHEBI:137386"/>
        <dbReference type="ChEBI" id="CHEBI:137387"/>
        <dbReference type="EC" id="2.1.1.63"/>
    </reaction>
</comment>
<proteinExistence type="inferred from homology"/>
<dbReference type="InterPro" id="IPR001497">
    <property type="entry name" value="MethylDNA_cys_MeTrfase_AS"/>
</dbReference>
<dbReference type="RefSeq" id="WP_061162802.1">
    <property type="nucleotide sequence ID" value="NZ_FCOI02000019.1"/>
</dbReference>
<dbReference type="GO" id="GO:0032259">
    <property type="term" value="P:methylation"/>
    <property type="evidence" value="ECO:0007669"/>
    <property type="project" value="UniProtKB-KW"/>
</dbReference>
<evidence type="ECO:0000313" key="11">
    <source>
        <dbReference type="Proteomes" id="UP000054624"/>
    </source>
</evidence>
<dbReference type="PANTHER" id="PTHR10815">
    <property type="entry name" value="METHYLATED-DNA--PROTEIN-CYSTEINE METHYLTRANSFERASE"/>
    <property type="match status" value="1"/>
</dbReference>
<evidence type="ECO:0000256" key="7">
    <source>
        <dbReference type="ARBA" id="ARBA00023204"/>
    </source>
</evidence>
<feature type="domain" description="Methylated-DNA-[protein]-cysteine S-methyltransferase DNA binding" evidence="9">
    <location>
        <begin position="74"/>
        <end position="157"/>
    </location>
</feature>
<sequence length="160" mass="17253">MKHTPFDAVIDAPFGKVGIRADAQCVREIVYLPDDVESIAPHEALAIEAAEQIRAYFHTPSMRFDLPLAMRGTAFQQRVWQGISGIAAGQVWTYGQLARAIGSVPRAVGQACGSNPLPIVIPCHRVVASGGIGGFAHHPGEGFYRNVKRWLLAHEGVSIA</sequence>
<reference evidence="11" key="1">
    <citation type="submission" date="2016-01" db="EMBL/GenBank/DDBJ databases">
        <authorList>
            <person name="Peeters Charlotte."/>
        </authorList>
    </citation>
    <scope>NUCLEOTIDE SEQUENCE [LARGE SCALE GENOMIC DNA]</scope>
</reference>
<dbReference type="GO" id="GO:0006281">
    <property type="term" value="P:DNA repair"/>
    <property type="evidence" value="ECO:0007669"/>
    <property type="project" value="UniProtKB-KW"/>
</dbReference>
<dbReference type="FunFam" id="1.10.10.10:FF:000214">
    <property type="entry name" value="Methylated-DNA--protein-cysteine methyltransferase"/>
    <property type="match status" value="1"/>
</dbReference>
<evidence type="ECO:0000256" key="8">
    <source>
        <dbReference type="ARBA" id="ARBA00049348"/>
    </source>
</evidence>
<evidence type="ECO:0000259" key="9">
    <source>
        <dbReference type="Pfam" id="PF01035"/>
    </source>
</evidence>